<comment type="caution">
    <text evidence="1">The sequence shown here is derived from an EMBL/GenBank/DDBJ whole genome shotgun (WGS) entry which is preliminary data.</text>
</comment>
<evidence type="ECO:0000313" key="1">
    <source>
        <dbReference type="EMBL" id="KAK7268198.1"/>
    </source>
</evidence>
<dbReference type="Proteomes" id="UP001372338">
    <property type="component" value="Unassembled WGS sequence"/>
</dbReference>
<reference evidence="1 2" key="1">
    <citation type="submission" date="2024-01" db="EMBL/GenBank/DDBJ databases">
        <title>The genomes of 5 underutilized Papilionoideae crops provide insights into root nodulation and disease resistanc.</title>
        <authorList>
            <person name="Yuan L."/>
        </authorList>
    </citation>
    <scope>NUCLEOTIDE SEQUENCE [LARGE SCALE GENOMIC DNA]</scope>
    <source>
        <strain evidence="1">ZHUSHIDOU_FW_LH</strain>
        <tissue evidence="1">Leaf</tissue>
    </source>
</reference>
<proteinExistence type="predicted"/>
<protein>
    <submittedName>
        <fullName evidence="1">Uncharacterized protein</fullName>
    </submittedName>
</protein>
<name>A0AAN9F6C7_CROPI</name>
<dbReference type="EMBL" id="JAYWIO010000004">
    <property type="protein sequence ID" value="KAK7268198.1"/>
    <property type="molecule type" value="Genomic_DNA"/>
</dbReference>
<accession>A0AAN9F6C7</accession>
<dbReference type="AlphaFoldDB" id="A0AAN9F6C7"/>
<keyword evidence="2" id="KW-1185">Reference proteome</keyword>
<sequence length="98" mass="11009">MLAQQLLHSDPFNIDLSKKEKEASISYVESQKALNSFLAQKSKIDWLQYVLILINSKMVEAKLRVCCHFSNSCLSCRSLSPLSISQLAFNPDGIVCMV</sequence>
<organism evidence="1 2">
    <name type="scientific">Crotalaria pallida</name>
    <name type="common">Smooth rattlebox</name>
    <name type="synonym">Crotalaria striata</name>
    <dbReference type="NCBI Taxonomy" id="3830"/>
    <lineage>
        <taxon>Eukaryota</taxon>
        <taxon>Viridiplantae</taxon>
        <taxon>Streptophyta</taxon>
        <taxon>Embryophyta</taxon>
        <taxon>Tracheophyta</taxon>
        <taxon>Spermatophyta</taxon>
        <taxon>Magnoliopsida</taxon>
        <taxon>eudicotyledons</taxon>
        <taxon>Gunneridae</taxon>
        <taxon>Pentapetalae</taxon>
        <taxon>rosids</taxon>
        <taxon>fabids</taxon>
        <taxon>Fabales</taxon>
        <taxon>Fabaceae</taxon>
        <taxon>Papilionoideae</taxon>
        <taxon>50 kb inversion clade</taxon>
        <taxon>genistoids sensu lato</taxon>
        <taxon>core genistoids</taxon>
        <taxon>Crotalarieae</taxon>
        <taxon>Crotalaria</taxon>
    </lineage>
</organism>
<evidence type="ECO:0000313" key="2">
    <source>
        <dbReference type="Proteomes" id="UP001372338"/>
    </source>
</evidence>
<gene>
    <name evidence="1" type="ORF">RIF29_20889</name>
</gene>